<keyword evidence="18" id="KW-1185">Reference proteome</keyword>
<comment type="catalytic activity">
    <reaction evidence="3">
        <text>adenosylcob(III)inamide + GTP = adenosylcob(III)inamide phosphate + GDP + H(+)</text>
        <dbReference type="Rhea" id="RHEA:15765"/>
        <dbReference type="ChEBI" id="CHEBI:2480"/>
        <dbReference type="ChEBI" id="CHEBI:15378"/>
        <dbReference type="ChEBI" id="CHEBI:37565"/>
        <dbReference type="ChEBI" id="CHEBI:58189"/>
        <dbReference type="ChEBI" id="CHEBI:58502"/>
        <dbReference type="EC" id="2.7.1.156"/>
    </reaction>
</comment>
<keyword evidence="8 14" id="KW-0169">Cobalamin biosynthesis</keyword>
<reference evidence="18" key="1">
    <citation type="submission" date="2016-07" db="EMBL/GenBank/DDBJ databases">
        <authorList>
            <person name="Florea S."/>
            <person name="Webb J.S."/>
            <person name="Jaromczyk J."/>
            <person name="Schardl C.L."/>
        </authorList>
    </citation>
    <scope>NUCLEOTIDE SEQUENCE [LARGE SCALE GENOMIC DNA]</scope>
    <source>
        <strain evidence="18">MV-1</strain>
    </source>
</reference>
<dbReference type="EC" id="2.7.1.156" evidence="14"/>
<keyword evidence="11 14" id="KW-0418">Kinase</keyword>
<dbReference type="EMBL" id="MCGG01000020">
    <property type="protein sequence ID" value="OEJ67688.1"/>
    <property type="molecule type" value="Genomic_DNA"/>
</dbReference>
<dbReference type="Proteomes" id="UP000095347">
    <property type="component" value="Unassembled WGS sequence"/>
</dbReference>
<comment type="function">
    <text evidence="4 14">Catalyzes ATP-dependent phosphorylation of adenosylcobinamide and addition of GMP to adenosylcobinamide phosphate.</text>
</comment>
<dbReference type="STRING" id="28181.BEN30_08110"/>
<evidence type="ECO:0000256" key="14">
    <source>
        <dbReference type="PIRNR" id="PIRNR006135"/>
    </source>
</evidence>
<dbReference type="PIRSF" id="PIRSF006135">
    <property type="entry name" value="CobU"/>
    <property type="match status" value="1"/>
</dbReference>
<protein>
    <recommendedName>
        <fullName evidence="14">Bifunctional adenosylcobalamin biosynthesis protein</fullName>
        <ecNumber evidence="14">2.7.1.156</ecNumber>
        <ecNumber evidence="14">2.7.7.62</ecNumber>
    </recommendedName>
</protein>
<feature type="active site" description="GMP-histidine intermediate" evidence="15">
    <location>
        <position position="54"/>
    </location>
</feature>
<keyword evidence="9 14" id="KW-0808">Transferase</keyword>
<sequence>MVDSTHILPPLTLVLGGQRSGKSAFAENLLQGGAVYMATGHATDDEMMERITAHQERRGEGWVTVEEQLDLAHALDRARKLYADKPVVIDSLGMWVSNMLHKGRAPVVEIEAIARAMHAHPAPVIVVSEEVGLGVIPMNALARSFVDALGIVNQITAAEADRVVLVVAGLPQTLKNNA</sequence>
<evidence type="ECO:0000256" key="5">
    <source>
        <dbReference type="ARBA" id="ARBA00004692"/>
    </source>
</evidence>
<evidence type="ECO:0000256" key="11">
    <source>
        <dbReference type="ARBA" id="ARBA00022777"/>
    </source>
</evidence>
<dbReference type="InterPro" id="IPR003203">
    <property type="entry name" value="CobU/CobP"/>
</dbReference>
<gene>
    <name evidence="17" type="ORF">BEN30_08110</name>
</gene>
<dbReference type="PANTHER" id="PTHR34848:SF1">
    <property type="entry name" value="BIFUNCTIONAL ADENOSYLCOBALAMIN BIOSYNTHESIS PROTEIN COBU"/>
    <property type="match status" value="1"/>
</dbReference>
<dbReference type="InterPro" id="IPR027417">
    <property type="entry name" value="P-loop_NTPase"/>
</dbReference>
<evidence type="ECO:0000313" key="18">
    <source>
        <dbReference type="Proteomes" id="UP000095347"/>
    </source>
</evidence>
<evidence type="ECO:0000256" key="8">
    <source>
        <dbReference type="ARBA" id="ARBA00022573"/>
    </source>
</evidence>
<evidence type="ECO:0000256" key="4">
    <source>
        <dbReference type="ARBA" id="ARBA00003889"/>
    </source>
</evidence>
<dbReference type="AlphaFoldDB" id="A0A1E5Q8S2"/>
<dbReference type="GO" id="GO:0008820">
    <property type="term" value="F:cobinamide phosphate guanylyltransferase activity"/>
    <property type="evidence" value="ECO:0007669"/>
    <property type="project" value="UniProtKB-UniRule"/>
</dbReference>
<proteinExistence type="inferred from homology"/>
<accession>A0A1E5Q8S2</accession>
<feature type="binding site" evidence="16">
    <location>
        <begin position="38"/>
        <end position="40"/>
    </location>
    <ligand>
        <name>GTP</name>
        <dbReference type="ChEBI" id="CHEBI:37565"/>
    </ligand>
</feature>
<dbReference type="RefSeq" id="WP_069957549.1">
    <property type="nucleotide sequence ID" value="NZ_MCGG01000020.1"/>
</dbReference>
<evidence type="ECO:0000256" key="3">
    <source>
        <dbReference type="ARBA" id="ARBA00001522"/>
    </source>
</evidence>
<evidence type="ECO:0000256" key="1">
    <source>
        <dbReference type="ARBA" id="ARBA00000312"/>
    </source>
</evidence>
<evidence type="ECO:0000256" key="13">
    <source>
        <dbReference type="ARBA" id="ARBA00023134"/>
    </source>
</evidence>
<comment type="catalytic activity">
    <reaction evidence="1 14">
        <text>adenosylcob(III)inamide + ATP = adenosylcob(III)inamide phosphate + ADP + H(+)</text>
        <dbReference type="Rhea" id="RHEA:15769"/>
        <dbReference type="ChEBI" id="CHEBI:2480"/>
        <dbReference type="ChEBI" id="CHEBI:15378"/>
        <dbReference type="ChEBI" id="CHEBI:30616"/>
        <dbReference type="ChEBI" id="CHEBI:58502"/>
        <dbReference type="ChEBI" id="CHEBI:456216"/>
        <dbReference type="EC" id="2.7.1.156"/>
    </reaction>
</comment>
<evidence type="ECO:0000256" key="7">
    <source>
        <dbReference type="ARBA" id="ARBA00007490"/>
    </source>
</evidence>
<evidence type="ECO:0000256" key="6">
    <source>
        <dbReference type="ARBA" id="ARBA00005159"/>
    </source>
</evidence>
<evidence type="ECO:0000256" key="9">
    <source>
        <dbReference type="ARBA" id="ARBA00022679"/>
    </source>
</evidence>
<feature type="binding site" evidence="16">
    <location>
        <begin position="16"/>
        <end position="23"/>
    </location>
    <ligand>
        <name>GTP</name>
        <dbReference type="ChEBI" id="CHEBI:37565"/>
    </ligand>
</feature>
<dbReference type="EC" id="2.7.7.62" evidence="14"/>
<comment type="pathway">
    <text evidence="5 14">Cofactor biosynthesis; adenosylcobalamin biosynthesis; adenosylcobalamin from cob(II)yrinate a,c-diamide: step 6/7.</text>
</comment>
<dbReference type="Gene3D" id="3.40.50.300">
    <property type="entry name" value="P-loop containing nucleotide triphosphate hydrolases"/>
    <property type="match status" value="1"/>
</dbReference>
<evidence type="ECO:0000256" key="12">
    <source>
        <dbReference type="ARBA" id="ARBA00022840"/>
    </source>
</evidence>
<comment type="caution">
    <text evidence="17">The sequence shown here is derived from an EMBL/GenBank/DDBJ whole genome shotgun (WGS) entry which is preliminary data.</text>
</comment>
<keyword evidence="12 14" id="KW-0067">ATP-binding</keyword>
<comment type="catalytic activity">
    <reaction evidence="2 14">
        <text>adenosylcob(III)inamide phosphate + GTP + H(+) = adenosylcob(III)inamide-GDP + diphosphate</text>
        <dbReference type="Rhea" id="RHEA:22712"/>
        <dbReference type="ChEBI" id="CHEBI:15378"/>
        <dbReference type="ChEBI" id="CHEBI:33019"/>
        <dbReference type="ChEBI" id="CHEBI:37565"/>
        <dbReference type="ChEBI" id="CHEBI:58502"/>
        <dbReference type="ChEBI" id="CHEBI:60487"/>
        <dbReference type="EC" id="2.7.7.62"/>
    </reaction>
</comment>
<keyword evidence="10 14" id="KW-0547">Nucleotide-binding</keyword>
<dbReference type="CDD" id="cd00544">
    <property type="entry name" value="CobU"/>
    <property type="match status" value="1"/>
</dbReference>
<evidence type="ECO:0000256" key="2">
    <source>
        <dbReference type="ARBA" id="ARBA00000711"/>
    </source>
</evidence>
<name>A0A1E5Q8S2_9PROT</name>
<dbReference type="GO" id="GO:0005524">
    <property type="term" value="F:ATP binding"/>
    <property type="evidence" value="ECO:0007669"/>
    <property type="project" value="UniProtKB-UniRule"/>
</dbReference>
<feature type="binding site" evidence="16">
    <location>
        <position position="66"/>
    </location>
    <ligand>
        <name>GTP</name>
        <dbReference type="ChEBI" id="CHEBI:37565"/>
    </ligand>
</feature>
<dbReference type="Pfam" id="PF02283">
    <property type="entry name" value="CobU"/>
    <property type="match status" value="1"/>
</dbReference>
<dbReference type="SUPFAM" id="SSF52540">
    <property type="entry name" value="P-loop containing nucleoside triphosphate hydrolases"/>
    <property type="match status" value="1"/>
</dbReference>
<dbReference type="OrthoDB" id="9788370at2"/>
<dbReference type="NCBIfam" id="NF004469">
    <property type="entry name" value="PRK05800.1"/>
    <property type="match status" value="1"/>
</dbReference>
<dbReference type="GO" id="GO:0009236">
    <property type="term" value="P:cobalamin biosynthetic process"/>
    <property type="evidence" value="ECO:0007669"/>
    <property type="project" value="UniProtKB-UniRule"/>
</dbReference>
<keyword evidence="13 14" id="KW-0342">GTP-binding</keyword>
<evidence type="ECO:0000256" key="15">
    <source>
        <dbReference type="PIRSR" id="PIRSR006135-1"/>
    </source>
</evidence>
<dbReference type="GO" id="GO:0005525">
    <property type="term" value="F:GTP binding"/>
    <property type="evidence" value="ECO:0007669"/>
    <property type="project" value="UniProtKB-UniRule"/>
</dbReference>
<evidence type="ECO:0000256" key="16">
    <source>
        <dbReference type="PIRSR" id="PIRSR006135-2"/>
    </source>
</evidence>
<dbReference type="UniPathway" id="UPA00148">
    <property type="reaction ID" value="UER00236"/>
</dbReference>
<dbReference type="PANTHER" id="PTHR34848">
    <property type="match status" value="1"/>
</dbReference>
<organism evidence="17 18">
    <name type="scientific">Magnetovibrio blakemorei</name>
    <dbReference type="NCBI Taxonomy" id="28181"/>
    <lineage>
        <taxon>Bacteria</taxon>
        <taxon>Pseudomonadati</taxon>
        <taxon>Pseudomonadota</taxon>
        <taxon>Alphaproteobacteria</taxon>
        <taxon>Rhodospirillales</taxon>
        <taxon>Magnetovibrionaceae</taxon>
        <taxon>Magnetovibrio</taxon>
    </lineage>
</organism>
<feature type="binding site" evidence="16">
    <location>
        <position position="90"/>
    </location>
    <ligand>
        <name>GTP</name>
        <dbReference type="ChEBI" id="CHEBI:37565"/>
    </ligand>
</feature>
<evidence type="ECO:0000313" key="17">
    <source>
        <dbReference type="EMBL" id="OEJ67688.1"/>
    </source>
</evidence>
<dbReference type="GO" id="GO:0043752">
    <property type="term" value="F:adenosylcobinamide kinase activity"/>
    <property type="evidence" value="ECO:0007669"/>
    <property type="project" value="UniProtKB-EC"/>
</dbReference>
<comment type="similarity">
    <text evidence="7 14">Belongs to the CobU/CobP family.</text>
</comment>
<comment type="pathway">
    <text evidence="6 14">Cofactor biosynthesis; adenosylcobalamin biosynthesis; adenosylcobalamin from cob(II)yrinate a,c-diamide: step 5/7.</text>
</comment>
<evidence type="ECO:0000256" key="10">
    <source>
        <dbReference type="ARBA" id="ARBA00022741"/>
    </source>
</evidence>